<proteinExistence type="predicted"/>
<protein>
    <recommendedName>
        <fullName evidence="3">Zinc-binding domain-containing protein</fullName>
    </recommendedName>
</protein>
<gene>
    <name evidence="1" type="ORF">COU11_02870</name>
</gene>
<sequence length="593" mass="68954">MAEEEKKFCQNCQQEFTIEPEDFEFYRRIDVPPPMFCWQCRMQRRLAIRNERSLYKRACGLCKKDTISVYSPGKDLNVYCQDCYKSDAWDPFSYGRDYDLSKSLFEQIDRLFREVPRPALNLTNAVNCTYSEDCVNSKNCYLVFGAYHADNIMYSYTPIFSRNSVDVTFTNQVEMSYEVSNSFGLYNVRFAHVADECMDSAFLYDCKGSKNCFGCVNLRNKNYYIFNKPYSKNDYQEEIKKWDIGSYTTLQRAKQEFQYLLDKTPRRWAITANSVDVSGNNINHAKNCHYCFSVTEGCENLKFTVMSGLAMKDSYDVWGGGDKSQLLYEVTGCIGGERVMFTNNTHGCVNVQYSNKCFHSQNLFGCAGIKKKNYCILNKPYSKSEYHALLPRIIESAKNNPFIDRAGREYRYGEFFPMEHMPVAYNESNAYERFPLTKQEAEEKGFSWHSEPERNYTITMQTGSLPDHIKDAPDSITNEVIACEHAGSCQEHCTTAFKITPSELDFYRQINIALPRLCPNCRHGQRDKRRNGMFELHDRTCQCAGERSENGLYQNEMKHFHGTEHCPNSFKSAFAPERKEIMYCEKCYQAELI</sequence>
<reference evidence="2" key="1">
    <citation type="submission" date="2017-09" db="EMBL/GenBank/DDBJ databases">
        <title>Depth-based differentiation of microbial function through sediment-hosted aquifers and enrichment of novel symbionts in the deep terrestrial subsurface.</title>
        <authorList>
            <person name="Probst A.J."/>
            <person name="Ladd B."/>
            <person name="Jarett J.K."/>
            <person name="Geller-Mcgrath D.E."/>
            <person name="Sieber C.M.K."/>
            <person name="Emerson J.B."/>
            <person name="Anantharaman K."/>
            <person name="Thomas B.C."/>
            <person name="Malmstrom R."/>
            <person name="Stieglmeier M."/>
            <person name="Klingl A."/>
            <person name="Woyke T."/>
            <person name="Ryan C.M."/>
            <person name="Banfield J.F."/>
        </authorList>
    </citation>
    <scope>NUCLEOTIDE SEQUENCE [LARGE SCALE GENOMIC DNA]</scope>
</reference>
<name>A0A2H0UKK4_9BACT</name>
<comment type="caution">
    <text evidence="1">The sequence shown here is derived from an EMBL/GenBank/DDBJ whole genome shotgun (WGS) entry which is preliminary data.</text>
</comment>
<dbReference type="AlphaFoldDB" id="A0A2H0UKK4"/>
<evidence type="ECO:0008006" key="3">
    <source>
        <dbReference type="Google" id="ProtNLM"/>
    </source>
</evidence>
<dbReference type="EMBL" id="PFBD01000022">
    <property type="protein sequence ID" value="PIR86933.1"/>
    <property type="molecule type" value="Genomic_DNA"/>
</dbReference>
<accession>A0A2H0UKK4</accession>
<evidence type="ECO:0000313" key="1">
    <source>
        <dbReference type="EMBL" id="PIR86933.1"/>
    </source>
</evidence>
<evidence type="ECO:0000313" key="2">
    <source>
        <dbReference type="Proteomes" id="UP000229526"/>
    </source>
</evidence>
<dbReference type="Proteomes" id="UP000229526">
    <property type="component" value="Unassembled WGS sequence"/>
</dbReference>
<organism evidence="1 2">
    <name type="scientific">Candidatus Harrisonbacteria bacterium CG10_big_fil_rev_8_21_14_0_10_49_15</name>
    <dbReference type="NCBI Taxonomy" id="1974587"/>
    <lineage>
        <taxon>Bacteria</taxon>
        <taxon>Candidatus Harrisoniibacteriota</taxon>
    </lineage>
</organism>